<evidence type="ECO:0000256" key="1">
    <source>
        <dbReference type="ARBA" id="ARBA00023012"/>
    </source>
</evidence>
<comment type="caution">
    <text evidence="4">The sequence shown here is derived from an EMBL/GenBank/DDBJ whole genome shotgun (WGS) entry which is preliminary data.</text>
</comment>
<organism evidence="4 5">
    <name type="scientific">Methylobacter tundripaludum</name>
    <dbReference type="NCBI Taxonomy" id="173365"/>
    <lineage>
        <taxon>Bacteria</taxon>
        <taxon>Pseudomonadati</taxon>
        <taxon>Pseudomonadota</taxon>
        <taxon>Gammaproteobacteria</taxon>
        <taxon>Methylococcales</taxon>
        <taxon>Methylococcaceae</taxon>
        <taxon>Methylobacter</taxon>
    </lineage>
</organism>
<sequence length="243" mass="27992">MPLKTKQPGQFIALLTGDTVRSPLKRHNQNIIVANEHDDILRLIATTQFDLILLDLTVNGHSRQSELIDYLKDPLGINSKTPIIAIIDRKEKPQNEKQYPVEFDDWLIKPITEERLNEILDIWQTKASVFNYTQIILGKTKNNPHLALTIFEKLFEELPLQLIQIKDALENSQYDLAREVTHKLNGSVSFCGLLEIRQPANDLEIRLLNNNYADTHQHFLTLQQCILNFTRHQKAILSILGQS</sequence>
<keyword evidence="1" id="KW-0902">Two-component regulatory system</keyword>
<dbReference type="SUPFAM" id="SSF52172">
    <property type="entry name" value="CheY-like"/>
    <property type="match status" value="1"/>
</dbReference>
<dbReference type="AlphaFoldDB" id="A0A2S6GR85"/>
<evidence type="ECO:0000313" key="4">
    <source>
        <dbReference type="EMBL" id="PPK67706.1"/>
    </source>
</evidence>
<dbReference type="Proteomes" id="UP000238071">
    <property type="component" value="Unassembled WGS sequence"/>
</dbReference>
<dbReference type="SUPFAM" id="SSF47226">
    <property type="entry name" value="Histidine-containing phosphotransfer domain, HPT domain"/>
    <property type="match status" value="1"/>
</dbReference>
<feature type="domain" description="HPt" evidence="3">
    <location>
        <begin position="143"/>
        <end position="243"/>
    </location>
</feature>
<evidence type="ECO:0000313" key="5">
    <source>
        <dbReference type="Proteomes" id="UP000238071"/>
    </source>
</evidence>
<proteinExistence type="predicted"/>
<reference evidence="4 5" key="1">
    <citation type="submission" date="2018-02" db="EMBL/GenBank/DDBJ databases">
        <title>Subsurface microbial communities from deep shales in Ohio and West Virginia, USA.</title>
        <authorList>
            <person name="Wrighton K."/>
        </authorList>
    </citation>
    <scope>NUCLEOTIDE SEQUENCE [LARGE SCALE GENOMIC DNA]</scope>
    <source>
        <strain evidence="4 5">OWC-G53F</strain>
    </source>
</reference>
<keyword evidence="2" id="KW-0597">Phosphoprotein</keyword>
<protein>
    <submittedName>
        <fullName evidence="4">Response regulator receiver domain-containing protein</fullName>
    </submittedName>
</protein>
<keyword evidence="5" id="KW-1185">Reference proteome</keyword>
<dbReference type="Pfam" id="PF01627">
    <property type="entry name" value="Hpt"/>
    <property type="match status" value="1"/>
</dbReference>
<accession>A0A2S6GR85</accession>
<dbReference type="InterPro" id="IPR036641">
    <property type="entry name" value="HPT_dom_sf"/>
</dbReference>
<dbReference type="PROSITE" id="PS50894">
    <property type="entry name" value="HPT"/>
    <property type="match status" value="1"/>
</dbReference>
<dbReference type="Gene3D" id="1.20.120.160">
    <property type="entry name" value="HPT domain"/>
    <property type="match status" value="1"/>
</dbReference>
<feature type="modified residue" description="Phosphohistidine" evidence="2">
    <location>
        <position position="182"/>
    </location>
</feature>
<evidence type="ECO:0000256" key="2">
    <source>
        <dbReference type="PROSITE-ProRule" id="PRU00110"/>
    </source>
</evidence>
<name>A0A2S6GR85_9GAMM</name>
<dbReference type="CDD" id="cd00156">
    <property type="entry name" value="REC"/>
    <property type="match status" value="1"/>
</dbReference>
<dbReference type="GO" id="GO:0004672">
    <property type="term" value="F:protein kinase activity"/>
    <property type="evidence" value="ECO:0007669"/>
    <property type="project" value="UniProtKB-ARBA"/>
</dbReference>
<dbReference type="InterPro" id="IPR011006">
    <property type="entry name" value="CheY-like_superfamily"/>
</dbReference>
<evidence type="ECO:0000259" key="3">
    <source>
        <dbReference type="PROSITE" id="PS50894"/>
    </source>
</evidence>
<dbReference type="EMBL" id="PTIY01000013">
    <property type="protein sequence ID" value="PPK67706.1"/>
    <property type="molecule type" value="Genomic_DNA"/>
</dbReference>
<dbReference type="Gene3D" id="3.40.50.2300">
    <property type="match status" value="1"/>
</dbReference>
<dbReference type="InterPro" id="IPR008207">
    <property type="entry name" value="Sig_transdc_His_kin_Hpt_dom"/>
</dbReference>
<dbReference type="GO" id="GO:0000160">
    <property type="term" value="P:phosphorelay signal transduction system"/>
    <property type="evidence" value="ECO:0007669"/>
    <property type="project" value="UniProtKB-KW"/>
</dbReference>
<gene>
    <name evidence="4" type="ORF">B0F88_11345</name>
</gene>